<gene>
    <name evidence="1" type="ORF">Xseb_02620</name>
</gene>
<organism evidence="1 2">
    <name type="scientific">Xanthomonas citri pv. sesbaniae</name>
    <dbReference type="NCBI Taxonomy" id="473425"/>
    <lineage>
        <taxon>Bacteria</taxon>
        <taxon>Pseudomonadati</taxon>
        <taxon>Pseudomonadota</taxon>
        <taxon>Gammaproteobacteria</taxon>
        <taxon>Lysobacterales</taxon>
        <taxon>Lysobacteraceae</taxon>
        <taxon>Xanthomonas</taxon>
    </lineage>
</organism>
<evidence type="ECO:0000313" key="2">
    <source>
        <dbReference type="Proteomes" id="UP000825388"/>
    </source>
</evidence>
<name>A0AAW4RTL6_XANCI</name>
<dbReference type="AlphaFoldDB" id="A0AAW4RTL6"/>
<dbReference type="EMBL" id="LOKL01000158">
    <property type="protein sequence ID" value="MBZ3926373.1"/>
    <property type="molecule type" value="Genomic_DNA"/>
</dbReference>
<dbReference type="Proteomes" id="UP000825388">
    <property type="component" value="Unassembled WGS sequence"/>
</dbReference>
<protein>
    <submittedName>
        <fullName evidence="1">Uncharacterized protein</fullName>
    </submittedName>
</protein>
<comment type="caution">
    <text evidence="1">The sequence shown here is derived from an EMBL/GenBank/DDBJ whole genome shotgun (WGS) entry which is preliminary data.</text>
</comment>
<proteinExistence type="predicted"/>
<dbReference type="RefSeq" id="WP_089111755.1">
    <property type="nucleotide sequence ID" value="NZ_LOKL01000158.1"/>
</dbReference>
<accession>A0AAW4RTL6</accession>
<reference evidence="1" key="1">
    <citation type="submission" date="2015-12" db="EMBL/GenBank/DDBJ databases">
        <authorList>
            <person name="Bansal K."/>
            <person name="Midha S."/>
            <person name="Patil P.B."/>
        </authorList>
    </citation>
    <scope>NUCLEOTIDE SEQUENCE</scope>
    <source>
        <strain evidence="1">LMG867</strain>
    </source>
</reference>
<sequence length="78" mass="8698">MNAPIADTDKFTDLDLMALHASTLDQLRTATSEWERVVSSNDRLEATMALVDSVHAAERRLDRPNAEMARRQCRAAVA</sequence>
<evidence type="ECO:0000313" key="1">
    <source>
        <dbReference type="EMBL" id="MBZ3926373.1"/>
    </source>
</evidence>